<dbReference type="Gene3D" id="3.40.50.1110">
    <property type="entry name" value="SGNH hydrolase"/>
    <property type="match status" value="1"/>
</dbReference>
<evidence type="ECO:0000259" key="2">
    <source>
        <dbReference type="Pfam" id="PF13472"/>
    </source>
</evidence>
<protein>
    <submittedName>
        <fullName evidence="3">SGNH/GDSL hydrolase family protein</fullName>
    </submittedName>
</protein>
<sequence>MPSTLRLLAIGDCNSSGKTPDTNVPKALVKRLAADGINCSLDNLGDAMNSSREGLAKAKAHSTPADVLLLSFGLVDAWITTIPMFYISYYPDNKLKRRTRKILKSLKKRLRHPLLKHWIPTGPVVRKKEFQQNIEQTIEVLRQRNPQLKVVLWGAAPTDDEQRNRLLDEYNDILKTVAKADNGLYLDTTLSIAASPRDEMFDDAVHLSKPACQHVALALEPLVKQQIDHTPS</sequence>
<keyword evidence="4" id="KW-1185">Reference proteome</keyword>
<proteinExistence type="predicted"/>
<keyword evidence="1" id="KW-0812">Transmembrane</keyword>
<evidence type="ECO:0000313" key="4">
    <source>
        <dbReference type="Proteomes" id="UP000640333"/>
    </source>
</evidence>
<dbReference type="InterPro" id="IPR036514">
    <property type="entry name" value="SGNH_hydro_sf"/>
</dbReference>
<comment type="caution">
    <text evidence="3">The sequence shown here is derived from an EMBL/GenBank/DDBJ whole genome shotgun (WGS) entry which is preliminary data.</text>
</comment>
<dbReference type="Pfam" id="PF13472">
    <property type="entry name" value="Lipase_GDSL_2"/>
    <property type="match status" value="1"/>
</dbReference>
<keyword evidence="3" id="KW-0378">Hydrolase</keyword>
<dbReference type="RefSeq" id="WP_193951336.1">
    <property type="nucleotide sequence ID" value="NZ_JADEYS010000001.1"/>
</dbReference>
<name>A0A8J7JWZ6_9GAMM</name>
<keyword evidence="1" id="KW-0472">Membrane</keyword>
<feature type="transmembrane region" description="Helical" evidence="1">
    <location>
        <begin position="67"/>
        <end position="90"/>
    </location>
</feature>
<dbReference type="EMBL" id="JADEYS010000001">
    <property type="protein sequence ID" value="MBE9395778.1"/>
    <property type="molecule type" value="Genomic_DNA"/>
</dbReference>
<dbReference type="GO" id="GO:0016788">
    <property type="term" value="F:hydrolase activity, acting on ester bonds"/>
    <property type="evidence" value="ECO:0007669"/>
    <property type="project" value="UniProtKB-ARBA"/>
</dbReference>
<reference evidence="3" key="1">
    <citation type="submission" date="2020-10" db="EMBL/GenBank/DDBJ databases">
        <title>Bacterium isolated from coastal waters sediment.</title>
        <authorList>
            <person name="Chen R.-J."/>
            <person name="Lu D.-C."/>
            <person name="Zhu K.-L."/>
            <person name="Du Z.-J."/>
        </authorList>
    </citation>
    <scope>NUCLEOTIDE SEQUENCE</scope>
    <source>
        <strain evidence="3">N1Y112</strain>
    </source>
</reference>
<gene>
    <name evidence="3" type="ORF">IOQ59_00745</name>
</gene>
<dbReference type="AlphaFoldDB" id="A0A8J7JWZ6"/>
<evidence type="ECO:0000313" key="3">
    <source>
        <dbReference type="EMBL" id="MBE9395778.1"/>
    </source>
</evidence>
<keyword evidence="1" id="KW-1133">Transmembrane helix</keyword>
<accession>A0A8J7JWZ6</accession>
<feature type="domain" description="SGNH hydrolase-type esterase" evidence="2">
    <location>
        <begin position="12"/>
        <end position="209"/>
    </location>
</feature>
<evidence type="ECO:0000256" key="1">
    <source>
        <dbReference type="SAM" id="Phobius"/>
    </source>
</evidence>
<dbReference type="SUPFAM" id="SSF52266">
    <property type="entry name" value="SGNH hydrolase"/>
    <property type="match status" value="1"/>
</dbReference>
<dbReference type="Proteomes" id="UP000640333">
    <property type="component" value="Unassembled WGS sequence"/>
</dbReference>
<organism evidence="3 4">
    <name type="scientific">Pontibacterium sinense</name>
    <dbReference type="NCBI Taxonomy" id="2781979"/>
    <lineage>
        <taxon>Bacteria</taxon>
        <taxon>Pseudomonadati</taxon>
        <taxon>Pseudomonadota</taxon>
        <taxon>Gammaproteobacteria</taxon>
        <taxon>Oceanospirillales</taxon>
        <taxon>Oceanospirillaceae</taxon>
        <taxon>Pontibacterium</taxon>
    </lineage>
</organism>
<dbReference type="InterPro" id="IPR013830">
    <property type="entry name" value="SGNH_hydro"/>
</dbReference>